<keyword evidence="8" id="KW-0677">Repeat</keyword>
<dbReference type="InterPro" id="IPR035490">
    <property type="entry name" value="GlmS/FrlB_SIS"/>
</dbReference>
<dbReference type="GO" id="GO:0004360">
    <property type="term" value="F:glutamine-fructose-6-phosphate transaminase (isomerizing) activity"/>
    <property type="evidence" value="ECO:0007669"/>
    <property type="project" value="UniProtKB-EC"/>
</dbReference>
<evidence type="ECO:0000256" key="4">
    <source>
        <dbReference type="ARBA" id="ARBA00016090"/>
    </source>
</evidence>
<dbReference type="EMBL" id="UINC01006253">
    <property type="protein sequence ID" value="SVA26425.1"/>
    <property type="molecule type" value="Genomic_DNA"/>
</dbReference>
<organism evidence="13">
    <name type="scientific">marine metagenome</name>
    <dbReference type="NCBI Taxonomy" id="408172"/>
    <lineage>
        <taxon>unclassified sequences</taxon>
        <taxon>metagenomes</taxon>
        <taxon>ecological metagenomes</taxon>
    </lineage>
</organism>
<name>A0A381UDY8_9ZZZZ</name>
<keyword evidence="7" id="KW-0808">Transferase</keyword>
<evidence type="ECO:0000256" key="10">
    <source>
        <dbReference type="SAM" id="MobiDB-lite"/>
    </source>
</evidence>
<proteinExistence type="predicted"/>
<dbReference type="GO" id="GO:0005829">
    <property type="term" value="C:cytosol"/>
    <property type="evidence" value="ECO:0007669"/>
    <property type="project" value="TreeGrafter"/>
</dbReference>
<dbReference type="Gene3D" id="3.40.50.10490">
    <property type="entry name" value="Glucose-6-phosphate isomerase like protein, domain 1"/>
    <property type="match status" value="2"/>
</dbReference>
<feature type="domain" description="SIS" evidence="12">
    <location>
        <begin position="286"/>
        <end position="426"/>
    </location>
</feature>
<dbReference type="Pfam" id="PF01380">
    <property type="entry name" value="SIS"/>
    <property type="match status" value="2"/>
</dbReference>
<evidence type="ECO:0000259" key="12">
    <source>
        <dbReference type="PROSITE" id="PS51464"/>
    </source>
</evidence>
<feature type="domain" description="SIS" evidence="12">
    <location>
        <begin position="458"/>
        <end position="598"/>
    </location>
</feature>
<comment type="catalytic activity">
    <reaction evidence="1">
        <text>D-fructose 6-phosphate + L-glutamine = D-glucosamine 6-phosphate + L-glutamate</text>
        <dbReference type="Rhea" id="RHEA:13237"/>
        <dbReference type="ChEBI" id="CHEBI:29985"/>
        <dbReference type="ChEBI" id="CHEBI:58359"/>
        <dbReference type="ChEBI" id="CHEBI:58725"/>
        <dbReference type="ChEBI" id="CHEBI:61527"/>
        <dbReference type="EC" id="2.6.1.16"/>
    </reaction>
</comment>
<comment type="subcellular location">
    <subcellularLocation>
        <location evidence="2">Cytoplasm</location>
    </subcellularLocation>
</comment>
<dbReference type="PANTHER" id="PTHR10937">
    <property type="entry name" value="GLUCOSAMINE--FRUCTOSE-6-PHOSPHATE AMINOTRANSFERASE, ISOMERIZING"/>
    <property type="match status" value="1"/>
</dbReference>
<dbReference type="InterPro" id="IPR029055">
    <property type="entry name" value="Ntn_hydrolases_N"/>
</dbReference>
<dbReference type="NCBIfam" id="TIGR01135">
    <property type="entry name" value="glmS"/>
    <property type="match status" value="1"/>
</dbReference>
<evidence type="ECO:0000256" key="1">
    <source>
        <dbReference type="ARBA" id="ARBA00001031"/>
    </source>
</evidence>
<feature type="domain" description="Glutamine amidotransferase type-2" evidence="11">
    <location>
        <begin position="2"/>
        <end position="218"/>
    </location>
</feature>
<dbReference type="Gene3D" id="3.60.20.10">
    <property type="entry name" value="Glutamine Phosphoribosylpyrophosphate, subunit 1, domain 1"/>
    <property type="match status" value="1"/>
</dbReference>
<evidence type="ECO:0000256" key="5">
    <source>
        <dbReference type="ARBA" id="ARBA00022490"/>
    </source>
</evidence>
<dbReference type="CDD" id="cd05009">
    <property type="entry name" value="SIS_GlmS_GlmD_2"/>
    <property type="match status" value="1"/>
</dbReference>
<dbReference type="InterPro" id="IPR017932">
    <property type="entry name" value="GATase_2_dom"/>
</dbReference>
<dbReference type="Pfam" id="PF13522">
    <property type="entry name" value="GATase_6"/>
    <property type="match status" value="1"/>
</dbReference>
<evidence type="ECO:0000259" key="11">
    <source>
        <dbReference type="PROSITE" id="PS51278"/>
    </source>
</evidence>
<gene>
    <name evidence="13" type="ORF">METZ01_LOCUS79279</name>
</gene>
<keyword evidence="6" id="KW-0032">Aminotransferase</keyword>
<protein>
    <recommendedName>
        <fullName evidence="4">Glutamine--fructose-6-phosphate aminotransferase [isomerizing]</fullName>
        <ecNumber evidence="3">2.6.1.16</ecNumber>
    </recommendedName>
</protein>
<dbReference type="GO" id="GO:0097367">
    <property type="term" value="F:carbohydrate derivative binding"/>
    <property type="evidence" value="ECO:0007669"/>
    <property type="project" value="InterPro"/>
</dbReference>
<dbReference type="FunFam" id="3.40.50.10490:FF:000002">
    <property type="entry name" value="Glutamine--fructose-6-phosphate aminotransferase [isomerizing]"/>
    <property type="match status" value="1"/>
</dbReference>
<evidence type="ECO:0000256" key="2">
    <source>
        <dbReference type="ARBA" id="ARBA00004496"/>
    </source>
</evidence>
<accession>A0A381UDY8</accession>
<reference evidence="13" key="1">
    <citation type="submission" date="2018-05" db="EMBL/GenBank/DDBJ databases">
        <authorList>
            <person name="Lanie J.A."/>
            <person name="Ng W.-L."/>
            <person name="Kazmierczak K.M."/>
            <person name="Andrzejewski T.M."/>
            <person name="Davidsen T.M."/>
            <person name="Wayne K.J."/>
            <person name="Tettelin H."/>
            <person name="Glass J.I."/>
            <person name="Rusch D."/>
            <person name="Podicherti R."/>
            <person name="Tsui H.-C.T."/>
            <person name="Winkler M.E."/>
        </authorList>
    </citation>
    <scope>NUCLEOTIDE SEQUENCE</scope>
</reference>
<dbReference type="InterPro" id="IPR046348">
    <property type="entry name" value="SIS_dom_sf"/>
</dbReference>
<sequence length="599" mass="66123">MCGIIGATSSRSVGKILIQGLQLMEYRGYDSAGIALNQEQQVFRLRSLGKVSKLEDLMIEHKPRASSGIAHTRWATHGAPSEENAHPHGSNDQIYIVHNGIIENHDEIRAKLKDHGYEISSQTDSELIAHLIHLYKKEDDNTLTALIKATKKLKGAYSIAAIDANQKNKVFAARQKSPLLIGKGIEENFVASDPLAIINITQSFYLLEDGDFAEITKDEIKIFNHKAIQQKREETLIEATATATTKGNYKHFMEKEIYEQPEAIGNTISGRLGDQDVLDNVFGIGSSEAFKEVKRIQFVACGTSLHAAKTARKWFEDIAGTPCYIDFASEYRYRNPLVENNTLFVAISQSGETADTLAALEYAKKEKYLGIVSICNVPTSTMARGSDWKMFTNAGPEIGVASTKAFTTQLAALLILAISIAKSQNKNPEKRAQATQDLRNTPSLLQEAFDLKQDIEQITENIANKNNALYLGRGMYFSIAQEGALKLKEISYIHAEAYPAGELKHGPLALVDEQIPVVALAPEDSLVEKLLANLEEVKARGGTLYVFGNASSKIKIKKGRFINMPKCGDYNAPIVYTIPLQILAYEVACLRGTDLDQPR</sequence>
<dbReference type="InterPro" id="IPR035466">
    <property type="entry name" value="GlmS/AgaS_SIS"/>
</dbReference>
<dbReference type="GO" id="GO:0006047">
    <property type="term" value="P:UDP-N-acetylglucosamine metabolic process"/>
    <property type="evidence" value="ECO:0007669"/>
    <property type="project" value="TreeGrafter"/>
</dbReference>
<evidence type="ECO:0000256" key="3">
    <source>
        <dbReference type="ARBA" id="ARBA00012916"/>
    </source>
</evidence>
<evidence type="ECO:0000256" key="6">
    <source>
        <dbReference type="ARBA" id="ARBA00022576"/>
    </source>
</evidence>
<dbReference type="EC" id="2.6.1.16" evidence="3"/>
<dbReference type="CDD" id="cd00714">
    <property type="entry name" value="GFAT"/>
    <property type="match status" value="1"/>
</dbReference>
<evidence type="ECO:0000313" key="13">
    <source>
        <dbReference type="EMBL" id="SVA26425.1"/>
    </source>
</evidence>
<dbReference type="InterPro" id="IPR001347">
    <property type="entry name" value="SIS_dom"/>
</dbReference>
<evidence type="ECO:0000256" key="8">
    <source>
        <dbReference type="ARBA" id="ARBA00022737"/>
    </source>
</evidence>
<dbReference type="GO" id="GO:0046349">
    <property type="term" value="P:amino sugar biosynthetic process"/>
    <property type="evidence" value="ECO:0007669"/>
    <property type="project" value="UniProtKB-ARBA"/>
</dbReference>
<dbReference type="PROSITE" id="PS51278">
    <property type="entry name" value="GATASE_TYPE_2"/>
    <property type="match status" value="1"/>
</dbReference>
<feature type="non-terminal residue" evidence="13">
    <location>
        <position position="599"/>
    </location>
</feature>
<dbReference type="FunFam" id="3.40.50.10490:FF:000001">
    <property type="entry name" value="Glutamine--fructose-6-phosphate aminotransferase [isomerizing]"/>
    <property type="match status" value="1"/>
</dbReference>
<dbReference type="SUPFAM" id="SSF56235">
    <property type="entry name" value="N-terminal nucleophile aminohydrolases (Ntn hydrolases)"/>
    <property type="match status" value="1"/>
</dbReference>
<dbReference type="InterPro" id="IPR005855">
    <property type="entry name" value="GFAT"/>
</dbReference>
<dbReference type="PANTHER" id="PTHR10937:SF0">
    <property type="entry name" value="GLUTAMINE--FRUCTOSE-6-PHOSPHATE TRANSAMINASE (ISOMERIZING)"/>
    <property type="match status" value="1"/>
</dbReference>
<dbReference type="NCBIfam" id="NF001484">
    <property type="entry name" value="PRK00331.1"/>
    <property type="match status" value="1"/>
</dbReference>
<dbReference type="GO" id="GO:0006002">
    <property type="term" value="P:fructose 6-phosphate metabolic process"/>
    <property type="evidence" value="ECO:0007669"/>
    <property type="project" value="TreeGrafter"/>
</dbReference>
<dbReference type="CDD" id="cd05008">
    <property type="entry name" value="SIS_GlmS_GlmD_1"/>
    <property type="match status" value="1"/>
</dbReference>
<dbReference type="InterPro" id="IPR047084">
    <property type="entry name" value="GFAT_N"/>
</dbReference>
<dbReference type="GO" id="GO:0006487">
    <property type="term" value="P:protein N-linked glycosylation"/>
    <property type="evidence" value="ECO:0007669"/>
    <property type="project" value="TreeGrafter"/>
</dbReference>
<feature type="region of interest" description="Disordered" evidence="10">
    <location>
        <begin position="68"/>
        <end position="90"/>
    </location>
</feature>
<dbReference type="PROSITE" id="PS51464">
    <property type="entry name" value="SIS"/>
    <property type="match status" value="2"/>
</dbReference>
<keyword evidence="5" id="KW-0963">Cytoplasm</keyword>
<dbReference type="FunFam" id="3.60.20.10:FF:000006">
    <property type="entry name" value="Glutamine--fructose-6-phosphate aminotransferase [isomerizing]"/>
    <property type="match status" value="1"/>
</dbReference>
<evidence type="ECO:0000256" key="7">
    <source>
        <dbReference type="ARBA" id="ARBA00022679"/>
    </source>
</evidence>
<dbReference type="SUPFAM" id="SSF53697">
    <property type="entry name" value="SIS domain"/>
    <property type="match status" value="1"/>
</dbReference>
<keyword evidence="9" id="KW-0315">Glutamine amidotransferase</keyword>
<dbReference type="AlphaFoldDB" id="A0A381UDY8"/>
<evidence type="ECO:0000256" key="9">
    <source>
        <dbReference type="ARBA" id="ARBA00022962"/>
    </source>
</evidence>